<keyword evidence="3" id="KW-0436">Ligase</keyword>
<dbReference type="PANTHER" id="PTHR43201">
    <property type="entry name" value="ACYL-COA SYNTHETASE"/>
    <property type="match status" value="1"/>
</dbReference>
<dbReference type="PANTHER" id="PTHR43201:SF32">
    <property type="entry name" value="2-SUCCINYLBENZOATE--COA LIGASE, CHLOROPLASTIC_PEROXISOMAL"/>
    <property type="match status" value="1"/>
</dbReference>
<name>A0A402CG03_RHOWR</name>
<evidence type="ECO:0000313" key="3">
    <source>
        <dbReference type="EMBL" id="GCE42558.1"/>
    </source>
</evidence>
<dbReference type="InterPro" id="IPR000873">
    <property type="entry name" value="AMP-dep_synth/lig_dom"/>
</dbReference>
<evidence type="ECO:0000259" key="2">
    <source>
        <dbReference type="Pfam" id="PF13193"/>
    </source>
</evidence>
<sequence length="498" mass="53587">MNIGMLLDMAADTYCDRIALGAERNHITYAQARRSAQGGASIIAASGARSVAFVGINSEVVPLLVFASALAGVPFTPLNYRLSPAQLTEQLTQLPDPLLVVDEAFVDTVRAAMPSVHSTEQWYAETMRADPVDPSSEGENPSAIVLFTSGTTSKPKGVLLEHDHLVSYVLQTVEFASASEDEAALISVPPYHIAGIGTVLTNVYAGRRMVYLPNFTAGSWIELVRNEQVTNAMVVPTMLARIVEELGASPVDFPRLRSLAYGGARMPRPVLEAALTKFPGVGFVNAYGLTETSSTIAVLGPEDHRDAVAGDGAAHRRLDSVGRLVPGVEGVIRDPAGNPVDDGEVGELWVRGPQVSGQYVGLGSVLDPDGWFPTKDRAYFDSDKYLYIEGRSDDTIIRGGENIAPAEIEAVLVEHPNVRETAVFGRPDDEWGERIVAAVVTTGVGVDPDAQSLRDFVRQRLRGSRTPDDVVFVDQLPYTATGKLLRNDLKKYVASLMA</sequence>
<dbReference type="Gene3D" id="3.30.300.30">
    <property type="match status" value="1"/>
</dbReference>
<dbReference type="InterPro" id="IPR045851">
    <property type="entry name" value="AMP-bd_C_sf"/>
</dbReference>
<protein>
    <submittedName>
        <fullName evidence="3">Long-chain-fatty-acid--CoA ligase</fullName>
    </submittedName>
</protein>
<dbReference type="InterPro" id="IPR025110">
    <property type="entry name" value="AMP-bd_C"/>
</dbReference>
<dbReference type="SUPFAM" id="SSF56801">
    <property type="entry name" value="Acetyl-CoA synthetase-like"/>
    <property type="match status" value="1"/>
</dbReference>
<dbReference type="CDD" id="cd04433">
    <property type="entry name" value="AFD_class_I"/>
    <property type="match status" value="1"/>
</dbReference>
<reference evidence="3 4" key="1">
    <citation type="submission" date="2018-11" db="EMBL/GenBank/DDBJ databases">
        <title>Microbial catabolism of amino acid.</title>
        <authorList>
            <person name="Hibi M."/>
            <person name="Ogawa J."/>
        </authorList>
    </citation>
    <scope>NUCLEOTIDE SEQUENCE [LARGE SCALE GENOMIC DNA]</scope>
    <source>
        <strain evidence="3 4">C31-06</strain>
    </source>
</reference>
<gene>
    <name evidence="3" type="ORF">Rhow_006687</name>
</gene>
<dbReference type="RefSeq" id="WP_225858341.1">
    <property type="nucleotide sequence ID" value="NZ_BHYM01000060.1"/>
</dbReference>
<dbReference type="Proteomes" id="UP000287519">
    <property type="component" value="Unassembled WGS sequence"/>
</dbReference>
<dbReference type="AlphaFoldDB" id="A0A402CG03"/>
<dbReference type="EMBL" id="BHYM01000060">
    <property type="protein sequence ID" value="GCE42558.1"/>
    <property type="molecule type" value="Genomic_DNA"/>
</dbReference>
<dbReference type="Pfam" id="PF13193">
    <property type="entry name" value="AMP-binding_C"/>
    <property type="match status" value="1"/>
</dbReference>
<dbReference type="Pfam" id="PF00501">
    <property type="entry name" value="AMP-binding"/>
    <property type="match status" value="1"/>
</dbReference>
<dbReference type="PROSITE" id="PS00455">
    <property type="entry name" value="AMP_BINDING"/>
    <property type="match status" value="1"/>
</dbReference>
<keyword evidence="4" id="KW-1185">Reference proteome</keyword>
<dbReference type="InterPro" id="IPR020845">
    <property type="entry name" value="AMP-binding_CS"/>
</dbReference>
<feature type="domain" description="AMP-dependent synthetase/ligase" evidence="1">
    <location>
        <begin position="9"/>
        <end position="359"/>
    </location>
</feature>
<comment type="caution">
    <text evidence="3">The sequence shown here is derived from an EMBL/GenBank/DDBJ whole genome shotgun (WGS) entry which is preliminary data.</text>
</comment>
<dbReference type="InterPro" id="IPR042099">
    <property type="entry name" value="ANL_N_sf"/>
</dbReference>
<proteinExistence type="predicted"/>
<organism evidence="3 4">
    <name type="scientific">Rhodococcus wratislaviensis</name>
    <name type="common">Tsukamurella wratislaviensis</name>
    <dbReference type="NCBI Taxonomy" id="44752"/>
    <lineage>
        <taxon>Bacteria</taxon>
        <taxon>Bacillati</taxon>
        <taxon>Actinomycetota</taxon>
        <taxon>Actinomycetes</taxon>
        <taxon>Mycobacteriales</taxon>
        <taxon>Nocardiaceae</taxon>
        <taxon>Rhodococcus</taxon>
    </lineage>
</organism>
<feature type="domain" description="AMP-binding enzyme C-terminal" evidence="2">
    <location>
        <begin position="407"/>
        <end position="483"/>
    </location>
</feature>
<accession>A0A402CG03</accession>
<dbReference type="GO" id="GO:0031956">
    <property type="term" value="F:medium-chain fatty acid-CoA ligase activity"/>
    <property type="evidence" value="ECO:0007669"/>
    <property type="project" value="TreeGrafter"/>
</dbReference>
<evidence type="ECO:0000313" key="4">
    <source>
        <dbReference type="Proteomes" id="UP000287519"/>
    </source>
</evidence>
<dbReference type="Gene3D" id="3.40.50.12780">
    <property type="entry name" value="N-terminal domain of ligase-like"/>
    <property type="match status" value="1"/>
</dbReference>
<evidence type="ECO:0000259" key="1">
    <source>
        <dbReference type="Pfam" id="PF00501"/>
    </source>
</evidence>
<dbReference type="GO" id="GO:0006631">
    <property type="term" value="P:fatty acid metabolic process"/>
    <property type="evidence" value="ECO:0007669"/>
    <property type="project" value="TreeGrafter"/>
</dbReference>